<keyword evidence="4" id="KW-1185">Reference proteome</keyword>
<dbReference type="RefSeq" id="WP_144538040.1">
    <property type="nucleotide sequence ID" value="NZ_JACSQO010000001.1"/>
</dbReference>
<evidence type="ECO:0000313" key="3">
    <source>
        <dbReference type="EMBL" id="MBD7942710.1"/>
    </source>
</evidence>
<name>A0ABR8R4J1_9BACI</name>
<feature type="domain" description="Smf/DprA SLOG" evidence="2">
    <location>
        <begin position="83"/>
        <end position="291"/>
    </location>
</feature>
<dbReference type="EMBL" id="JACSQO010000001">
    <property type="protein sequence ID" value="MBD7942710.1"/>
    <property type="molecule type" value="Genomic_DNA"/>
</dbReference>
<evidence type="ECO:0000259" key="2">
    <source>
        <dbReference type="Pfam" id="PF02481"/>
    </source>
</evidence>
<dbReference type="InterPro" id="IPR003488">
    <property type="entry name" value="DprA"/>
</dbReference>
<dbReference type="NCBIfam" id="TIGR00732">
    <property type="entry name" value="dprA"/>
    <property type="match status" value="1"/>
</dbReference>
<reference evidence="3 4" key="1">
    <citation type="submission" date="2020-08" db="EMBL/GenBank/DDBJ databases">
        <title>A Genomic Blueprint of the Chicken Gut Microbiome.</title>
        <authorList>
            <person name="Gilroy R."/>
            <person name="Ravi A."/>
            <person name="Getino M."/>
            <person name="Pursley I."/>
            <person name="Horton D.L."/>
            <person name="Alikhan N.-F."/>
            <person name="Baker D."/>
            <person name="Gharbi K."/>
            <person name="Hall N."/>
            <person name="Watson M."/>
            <person name="Adriaenssens E.M."/>
            <person name="Foster-Nyarko E."/>
            <person name="Jarju S."/>
            <person name="Secka A."/>
            <person name="Antonio M."/>
            <person name="Oren A."/>
            <person name="Chaudhuri R."/>
            <person name="La Ragione R.M."/>
            <person name="Hildebrand F."/>
            <person name="Pallen M.J."/>
        </authorList>
    </citation>
    <scope>NUCLEOTIDE SEQUENCE [LARGE SCALE GENOMIC DNA]</scope>
    <source>
        <strain evidence="3 4">Sa2BUA9</strain>
    </source>
</reference>
<evidence type="ECO:0000313" key="4">
    <source>
        <dbReference type="Proteomes" id="UP000640786"/>
    </source>
</evidence>
<sequence>MTVPRFKNRILALHYVFPVPLPKIYSLLKQDPDLSQLEEIQPSLLAKLCNITIERANHLKNMYKEFIRHPILETYEKHNILPIIYNDDIYPESLLNLYDPPAILYVQGDIRFLANKRKIAIIGSRKATSYSETSIEKILPPLIENDFIIVSGLASGADTIAHRKTIEMGGKTIGVLGTGLFNMYPKDNKELANFMSKHHLLVTEYPPYITPKKWNFPMRNRIISGLSLGVVITEAKKKSGTVSTMEHALENGKEIFAIPGSIDSGLSEGPHHLILEGAKPIWNGHQIIEELIKIT</sequence>
<evidence type="ECO:0000256" key="1">
    <source>
        <dbReference type="ARBA" id="ARBA00006525"/>
    </source>
</evidence>
<dbReference type="SUPFAM" id="SSF102405">
    <property type="entry name" value="MCP/YpsA-like"/>
    <property type="match status" value="1"/>
</dbReference>
<dbReference type="PANTHER" id="PTHR43022:SF1">
    <property type="entry name" value="PROTEIN SMF"/>
    <property type="match status" value="1"/>
</dbReference>
<accession>A0ABR8R4J1</accession>
<proteinExistence type="inferred from homology"/>
<dbReference type="Pfam" id="PF02481">
    <property type="entry name" value="DNA_processg_A"/>
    <property type="match status" value="1"/>
</dbReference>
<gene>
    <name evidence="3" type="primary">dprA</name>
    <name evidence="3" type="ORF">H9650_01175</name>
</gene>
<organism evidence="3 4">
    <name type="scientific">Psychrobacillus faecigallinarum</name>
    <dbReference type="NCBI Taxonomy" id="2762235"/>
    <lineage>
        <taxon>Bacteria</taxon>
        <taxon>Bacillati</taxon>
        <taxon>Bacillota</taxon>
        <taxon>Bacilli</taxon>
        <taxon>Bacillales</taxon>
        <taxon>Bacillaceae</taxon>
        <taxon>Psychrobacillus</taxon>
    </lineage>
</organism>
<dbReference type="PANTHER" id="PTHR43022">
    <property type="entry name" value="PROTEIN SMF"/>
    <property type="match status" value="1"/>
</dbReference>
<dbReference type="Proteomes" id="UP000640786">
    <property type="component" value="Unassembled WGS sequence"/>
</dbReference>
<comment type="caution">
    <text evidence="3">The sequence shown here is derived from an EMBL/GenBank/DDBJ whole genome shotgun (WGS) entry which is preliminary data.</text>
</comment>
<dbReference type="Gene3D" id="3.40.50.450">
    <property type="match status" value="1"/>
</dbReference>
<comment type="similarity">
    <text evidence="1">Belongs to the DprA/Smf family.</text>
</comment>
<dbReference type="InterPro" id="IPR057666">
    <property type="entry name" value="DrpA_SLOG"/>
</dbReference>
<protein>
    <submittedName>
        <fullName evidence="3">DNA-protecting protein DprA</fullName>
    </submittedName>
</protein>